<evidence type="ECO:0000313" key="7">
    <source>
        <dbReference type="EMBL" id="NGO44962.1"/>
    </source>
</evidence>
<evidence type="ECO:0000256" key="3">
    <source>
        <dbReference type="ARBA" id="ARBA00022827"/>
    </source>
</evidence>
<dbReference type="Pfam" id="PF00441">
    <property type="entry name" value="Acyl-CoA_dh_1"/>
    <property type="match status" value="1"/>
</dbReference>
<dbReference type="Proteomes" id="UP001518140">
    <property type="component" value="Unassembled WGS sequence"/>
</dbReference>
<accession>A0ABX0DU38</accession>
<keyword evidence="4" id="KW-0560">Oxidoreductase</keyword>
<name>A0ABX0DU38_9ACTN</name>
<comment type="cofactor">
    <cofactor evidence="4">
        <name>FAD</name>
        <dbReference type="ChEBI" id="CHEBI:57692"/>
    </cofactor>
</comment>
<feature type="domain" description="Acyl-CoA oxidase/dehydrogenase middle" evidence="6">
    <location>
        <begin position="134"/>
        <end position="226"/>
    </location>
</feature>
<dbReference type="Pfam" id="PF02770">
    <property type="entry name" value="Acyl-CoA_dh_M"/>
    <property type="match status" value="1"/>
</dbReference>
<comment type="similarity">
    <text evidence="1 4">Belongs to the acyl-CoA dehydrogenase family.</text>
</comment>
<evidence type="ECO:0000259" key="5">
    <source>
        <dbReference type="Pfam" id="PF00441"/>
    </source>
</evidence>
<dbReference type="InterPro" id="IPR009100">
    <property type="entry name" value="AcylCoA_DH/oxidase_NM_dom_sf"/>
</dbReference>
<evidence type="ECO:0000256" key="2">
    <source>
        <dbReference type="ARBA" id="ARBA00022630"/>
    </source>
</evidence>
<protein>
    <submittedName>
        <fullName evidence="7">Acyl-CoA dehydrogenase</fullName>
    </submittedName>
</protein>
<dbReference type="EMBL" id="JAAKZX010000076">
    <property type="protein sequence ID" value="NGO44962.1"/>
    <property type="molecule type" value="Genomic_DNA"/>
</dbReference>
<evidence type="ECO:0000313" key="8">
    <source>
        <dbReference type="Proteomes" id="UP001518140"/>
    </source>
</evidence>
<sequence>MNPHTHGAPAEGLAPKRADELEHLLGALGDPANPTGAAAILDADERAEMLPAGEALLHDYGLNAEFVPPEHGGRLDRADHLVEVMRGLYRRDPALGLGYGASSLIAGVTLWTAGDAVQTAFAARTLLDGRRIAVAFHELAHGNDMAGMELAATAAADGLLLSGRKEVVTNLRRADALVVLARSDPRPGQRSHSLVLVDRASADPARLTDLPRFTTVGMRGVQLGGIGVDELPVPTSAILGPVGSGLESALKAFQVTRTVLPAMMSGILDTGLRIAVEHLTERQLYGGLATDLPYVRSQLTDVFADLLRAEAFGAVGTRALHLLPGQTSVYSSAVKFEVARLLLRAMDRLAELLGAHFYLRQGPTALFQKLFRDLAPVGFGHIARAACQMSLLPQLPLLARRSWSKPGAEAPGDLYALGAALPPLPFDKLALHAAGRDAVAGSLHALADAPWSPEHADLRAAVEADRAELIELAAECVPLAPVDLGVDARPEHYDLVTRYVRLLARTACIEVWRHAEPGTFLAGPAWLRAALHRSAPGPRKPGPLPGPVEDALFTELCHRRGDRRSFGLTGRALTV</sequence>
<evidence type="ECO:0000259" key="6">
    <source>
        <dbReference type="Pfam" id="PF02770"/>
    </source>
</evidence>
<dbReference type="SUPFAM" id="SSF47203">
    <property type="entry name" value="Acyl-CoA dehydrogenase C-terminal domain-like"/>
    <property type="match status" value="1"/>
</dbReference>
<dbReference type="RefSeq" id="WP_165341534.1">
    <property type="nucleotide sequence ID" value="NZ_JAAKZX010000076.1"/>
</dbReference>
<feature type="domain" description="Acyl-CoA dehydrogenase/oxidase C-terminal" evidence="5">
    <location>
        <begin position="243"/>
        <end position="373"/>
    </location>
</feature>
<keyword evidence="2 4" id="KW-0285">Flavoprotein</keyword>
<dbReference type="Gene3D" id="2.40.110.10">
    <property type="entry name" value="Butyryl-CoA Dehydrogenase, subunit A, domain 2"/>
    <property type="match status" value="1"/>
</dbReference>
<dbReference type="PANTHER" id="PTHR43884:SF35">
    <property type="entry name" value="DEHYDROGENASE, MITOCHONDRIAL, PUTATIVE-RELATED"/>
    <property type="match status" value="1"/>
</dbReference>
<proteinExistence type="inferred from homology"/>
<keyword evidence="8" id="KW-1185">Reference proteome</keyword>
<dbReference type="InterPro" id="IPR036250">
    <property type="entry name" value="AcylCo_DH-like_C"/>
</dbReference>
<dbReference type="InterPro" id="IPR046373">
    <property type="entry name" value="Acyl-CoA_Oxase/DH_mid-dom_sf"/>
</dbReference>
<evidence type="ECO:0000256" key="1">
    <source>
        <dbReference type="ARBA" id="ARBA00009347"/>
    </source>
</evidence>
<evidence type="ECO:0000256" key="4">
    <source>
        <dbReference type="RuleBase" id="RU362125"/>
    </source>
</evidence>
<dbReference type="InterPro" id="IPR009075">
    <property type="entry name" value="AcylCo_DH/oxidase_C"/>
</dbReference>
<dbReference type="PANTHER" id="PTHR43884">
    <property type="entry name" value="ACYL-COA DEHYDROGENASE"/>
    <property type="match status" value="1"/>
</dbReference>
<organism evidence="7 8">
    <name type="scientific">Streptomyces ureilyticus</name>
    <dbReference type="NCBI Taxonomy" id="1775131"/>
    <lineage>
        <taxon>Bacteria</taxon>
        <taxon>Bacillati</taxon>
        <taxon>Actinomycetota</taxon>
        <taxon>Actinomycetes</taxon>
        <taxon>Kitasatosporales</taxon>
        <taxon>Streptomycetaceae</taxon>
        <taxon>Streptomyces</taxon>
    </lineage>
</organism>
<reference evidence="7 8" key="1">
    <citation type="submission" date="2020-02" db="EMBL/GenBank/DDBJ databases">
        <title>Whole-genome analyses of novel actinobacteria.</title>
        <authorList>
            <person name="Sahin N."/>
            <person name="Tokatli A."/>
        </authorList>
    </citation>
    <scope>NUCLEOTIDE SEQUENCE [LARGE SCALE GENOMIC DNA]</scope>
    <source>
        <strain evidence="7 8">YC419</strain>
    </source>
</reference>
<dbReference type="SUPFAM" id="SSF56645">
    <property type="entry name" value="Acyl-CoA dehydrogenase NM domain-like"/>
    <property type="match status" value="1"/>
</dbReference>
<dbReference type="CDD" id="cd00567">
    <property type="entry name" value="ACAD"/>
    <property type="match status" value="1"/>
</dbReference>
<keyword evidence="3 4" id="KW-0274">FAD</keyword>
<comment type="caution">
    <text evidence="7">The sequence shown here is derived from an EMBL/GenBank/DDBJ whole genome shotgun (WGS) entry which is preliminary data.</text>
</comment>
<dbReference type="Gene3D" id="1.20.140.10">
    <property type="entry name" value="Butyryl-CoA Dehydrogenase, subunit A, domain 3"/>
    <property type="match status" value="1"/>
</dbReference>
<gene>
    <name evidence="7" type="ORF">G6048_23280</name>
</gene>
<dbReference type="InterPro" id="IPR006091">
    <property type="entry name" value="Acyl-CoA_Oxase/DH_mid-dom"/>
</dbReference>